<dbReference type="InterPro" id="IPR043154">
    <property type="entry name" value="Sec-1-like_dom1"/>
</dbReference>
<organism evidence="2 3">
    <name type="scientific">Giardia muris</name>
    <dbReference type="NCBI Taxonomy" id="5742"/>
    <lineage>
        <taxon>Eukaryota</taxon>
        <taxon>Metamonada</taxon>
        <taxon>Diplomonadida</taxon>
        <taxon>Hexamitidae</taxon>
        <taxon>Giardiinae</taxon>
        <taxon>Giardia</taxon>
    </lineage>
</organism>
<dbReference type="OrthoDB" id="10266265at2759"/>
<dbReference type="EMBL" id="VDLU01000004">
    <property type="protein sequence ID" value="TNJ26915.1"/>
    <property type="molecule type" value="Genomic_DNA"/>
</dbReference>
<dbReference type="SUPFAM" id="SSF56815">
    <property type="entry name" value="Sec1/munc18-like (SM) proteins"/>
    <property type="match status" value="1"/>
</dbReference>
<evidence type="ECO:0000256" key="1">
    <source>
        <dbReference type="ARBA" id="ARBA00009884"/>
    </source>
</evidence>
<dbReference type="Proteomes" id="UP000315496">
    <property type="component" value="Chromosome 4"/>
</dbReference>
<dbReference type="AlphaFoldDB" id="A0A4Z1SPW2"/>
<dbReference type="Gene3D" id="3.90.830.10">
    <property type="entry name" value="Syntaxin Binding Protein 1, Chain A, domain 2"/>
    <property type="match status" value="1"/>
</dbReference>
<proteinExistence type="inferred from homology"/>
<comment type="similarity">
    <text evidence="1">Belongs to the STXBP/unc-18/SEC1 family.</text>
</comment>
<dbReference type="Pfam" id="PF00995">
    <property type="entry name" value="Sec1"/>
    <property type="match status" value="1"/>
</dbReference>
<keyword evidence="3" id="KW-1185">Reference proteome</keyword>
<dbReference type="PANTHER" id="PTHR11679">
    <property type="entry name" value="VESICLE PROTEIN SORTING-ASSOCIATED"/>
    <property type="match status" value="1"/>
</dbReference>
<dbReference type="Gene3D" id="3.40.50.1910">
    <property type="match status" value="1"/>
</dbReference>
<dbReference type="InterPro" id="IPR036045">
    <property type="entry name" value="Sec1-like_sf"/>
</dbReference>
<evidence type="ECO:0000313" key="2">
    <source>
        <dbReference type="EMBL" id="TNJ26915.1"/>
    </source>
</evidence>
<dbReference type="InterPro" id="IPR043127">
    <property type="entry name" value="Sec-1-like_dom3a"/>
</dbReference>
<accession>A0A4Z1SPW2</accession>
<evidence type="ECO:0000313" key="3">
    <source>
        <dbReference type="Proteomes" id="UP000315496"/>
    </source>
</evidence>
<name>A0A4Z1SPW2_GIAMU</name>
<comment type="caution">
    <text evidence="2">The sequence shown here is derived from an EMBL/GenBank/DDBJ whole genome shotgun (WGS) entry which is preliminary data.</text>
</comment>
<dbReference type="VEuPathDB" id="GiardiaDB:GMRT_12121"/>
<dbReference type="Gene3D" id="3.40.50.2060">
    <property type="match status" value="1"/>
</dbReference>
<dbReference type="InterPro" id="IPR001619">
    <property type="entry name" value="Sec1-like"/>
</dbReference>
<sequence length="651" mass="70874">MRDSRLVDLLAPTEGQTSAILVDGEGLQALNSFGTQTAVASKGVVLVSPLASAHQILGLDGILGIVYLSPSTTSLSQLYSLLPDSKLRMAFKALHISFTSPPNATDLQQLAEKDVGCLVKTVRVIPSAHKCLARNLAQTTTVTAPYDLKTLETQESRLFDLLLSLETKPFCVRYQARSSLARELAEAINRRIHARGSLFRYTEKGLAIPGQLPAGVVSKGKPVEVIVIDRRTDLVSALRQPWTFAALLQEYCDVVPSQDAFVDGSNVPQQYSYSSTPLFSETASVDYFLLTMSVIPSLRQALTEGQEGVDRASVSSVISGASELSERLQALSLPTLAHLDQALNNDSPSEAVQLIEKTFGTTKQRYPAILARIMELSGILPERRRLLLKQLMAGFAGSIFVTSLRYNVFIVPTAMKRLTSTVTRFDCFIQEAARELDGDLYGTDLAPYSRALHAFLTVYGQQLVKKYSFDWSDVEVAARQVTQREQGSGTDGASSMFQVLLDTHMQALDASIKGQIGANYVMKPRAVSLAEAAGSSSLSERDFPYTTGTQKAVVGEVRQTIADRLTLIYVIGGIAMGEQAGLDAFDYYAAFGTRQPILPFNQRGQQGKVRPRCGRWSGSDDIILASSKLISRRSLVDELVADINGPRALIS</sequence>
<gene>
    <name evidence="2" type="ORF">GMRT_12121</name>
</gene>
<dbReference type="InterPro" id="IPR027482">
    <property type="entry name" value="Sec1-like_dom2"/>
</dbReference>
<dbReference type="GO" id="GO:0016192">
    <property type="term" value="P:vesicle-mediated transport"/>
    <property type="evidence" value="ECO:0007669"/>
    <property type="project" value="InterPro"/>
</dbReference>
<reference evidence="2 3" key="1">
    <citation type="submission" date="2019-05" db="EMBL/GenBank/DDBJ databases">
        <title>The compact genome of Giardia muris reveals important steps in the evolution of intestinal protozoan parasites.</title>
        <authorList>
            <person name="Xu F."/>
            <person name="Jimenez-Gonzalez A."/>
            <person name="Einarsson E."/>
            <person name="Astvaldsson A."/>
            <person name="Peirasmaki D."/>
            <person name="Eckmann L."/>
            <person name="Andersson J.O."/>
            <person name="Svard S.G."/>
            <person name="Jerlstrom-Hultqvist J."/>
        </authorList>
    </citation>
    <scope>NUCLEOTIDE SEQUENCE [LARGE SCALE GENOMIC DNA]</scope>
    <source>
        <strain evidence="2 3">Roberts-Thomson</strain>
    </source>
</reference>
<protein>
    <submittedName>
        <fullName evidence="2">Putative Sec1</fullName>
    </submittedName>
</protein>